<evidence type="ECO:0000256" key="1">
    <source>
        <dbReference type="SAM" id="Phobius"/>
    </source>
</evidence>
<keyword evidence="1" id="KW-0812">Transmembrane</keyword>
<keyword evidence="1" id="KW-0472">Membrane</keyword>
<dbReference type="AlphaFoldDB" id="A0A1H1PWL5"/>
<name>A0A1H1PWL5_9MICO</name>
<sequence>MSKRKRTPTVWAFTAALIAAWVAFILTAVLHHN</sequence>
<proteinExistence type="predicted"/>
<keyword evidence="1" id="KW-1133">Transmembrane helix</keyword>
<evidence type="ECO:0000313" key="2">
    <source>
        <dbReference type="EMBL" id="SDS15496.1"/>
    </source>
</evidence>
<organism evidence="2 3">
    <name type="scientific">Microbacterium paraoxydans</name>
    <dbReference type="NCBI Taxonomy" id="199592"/>
    <lineage>
        <taxon>Bacteria</taxon>
        <taxon>Bacillati</taxon>
        <taxon>Actinomycetota</taxon>
        <taxon>Actinomycetes</taxon>
        <taxon>Micrococcales</taxon>
        <taxon>Microbacteriaceae</taxon>
        <taxon>Microbacterium</taxon>
    </lineage>
</organism>
<feature type="transmembrane region" description="Helical" evidence="1">
    <location>
        <begin position="9"/>
        <end position="30"/>
    </location>
</feature>
<gene>
    <name evidence="2" type="ORF">SAMN04489809_1210</name>
</gene>
<accession>A0A1H1PWL5</accession>
<reference evidence="2 3" key="1">
    <citation type="submission" date="2016-10" db="EMBL/GenBank/DDBJ databases">
        <authorList>
            <person name="de Groot N.N."/>
        </authorList>
    </citation>
    <scope>NUCLEOTIDE SEQUENCE [LARGE SCALE GENOMIC DNA]</scope>
    <source>
        <strain evidence="2 3">DSM 15019</strain>
    </source>
</reference>
<evidence type="ECO:0000313" key="3">
    <source>
        <dbReference type="Proteomes" id="UP000182126"/>
    </source>
</evidence>
<dbReference type="EMBL" id="LT629770">
    <property type="protein sequence ID" value="SDS15496.1"/>
    <property type="molecule type" value="Genomic_DNA"/>
</dbReference>
<protein>
    <submittedName>
        <fullName evidence="2">Uncharacterized protein</fullName>
    </submittedName>
</protein>
<dbReference type="Proteomes" id="UP000182126">
    <property type="component" value="Chromosome I"/>
</dbReference>